<protein>
    <submittedName>
        <fullName evidence="1">D-alanine-D-alanine ligase-like ATP-grasp enzyme</fullName>
    </submittedName>
</protein>
<dbReference type="EMBL" id="JACHJL010000013">
    <property type="protein sequence ID" value="MBB5937863.1"/>
    <property type="molecule type" value="Genomic_DNA"/>
</dbReference>
<dbReference type="GO" id="GO:0016874">
    <property type="term" value="F:ligase activity"/>
    <property type="evidence" value="ECO:0007669"/>
    <property type="project" value="UniProtKB-KW"/>
</dbReference>
<dbReference type="RefSeq" id="WP_184575139.1">
    <property type="nucleotide sequence ID" value="NZ_JACHJL010000013.1"/>
</dbReference>
<dbReference type="AlphaFoldDB" id="A0A7W9V085"/>
<accession>A0A7W9V085</accession>
<sequence>MGLAYFAADFIVQPCGEWIFLEANPSGQWAWANSPDLPLATEISRTLEDWCQT</sequence>
<reference evidence="1 2" key="1">
    <citation type="submission" date="2020-08" db="EMBL/GenBank/DDBJ databases">
        <title>Genomic Encyclopedia of Type Strains, Phase III (KMG-III): the genomes of soil and plant-associated and newly described type strains.</title>
        <authorList>
            <person name="Whitman W."/>
        </authorList>
    </citation>
    <scope>NUCLEOTIDE SEQUENCE [LARGE SCALE GENOMIC DNA]</scope>
    <source>
        <strain evidence="1 2">CECT 8305</strain>
    </source>
</reference>
<evidence type="ECO:0000313" key="2">
    <source>
        <dbReference type="Proteomes" id="UP000588098"/>
    </source>
</evidence>
<comment type="caution">
    <text evidence="1">The sequence shown here is derived from an EMBL/GenBank/DDBJ whole genome shotgun (WGS) entry which is preliminary data.</text>
</comment>
<proteinExistence type="predicted"/>
<gene>
    <name evidence="1" type="ORF">FHS42_004947</name>
</gene>
<keyword evidence="2" id="KW-1185">Reference proteome</keyword>
<keyword evidence="1" id="KW-0436">Ligase</keyword>
<name>A0A7W9V085_9ACTN</name>
<dbReference type="Proteomes" id="UP000588098">
    <property type="component" value="Unassembled WGS sequence"/>
</dbReference>
<evidence type="ECO:0000313" key="1">
    <source>
        <dbReference type="EMBL" id="MBB5937863.1"/>
    </source>
</evidence>
<organism evidence="1 2">
    <name type="scientific">Streptomyces zagrosensis</name>
    <dbReference type="NCBI Taxonomy" id="1042984"/>
    <lineage>
        <taxon>Bacteria</taxon>
        <taxon>Bacillati</taxon>
        <taxon>Actinomycetota</taxon>
        <taxon>Actinomycetes</taxon>
        <taxon>Kitasatosporales</taxon>
        <taxon>Streptomycetaceae</taxon>
        <taxon>Streptomyces</taxon>
    </lineage>
</organism>
<dbReference type="Gene3D" id="3.30.470.20">
    <property type="entry name" value="ATP-grasp fold, B domain"/>
    <property type="match status" value="1"/>
</dbReference>